<dbReference type="NCBIfam" id="TIGR00377">
    <property type="entry name" value="ant_ant_sig"/>
    <property type="match status" value="1"/>
</dbReference>
<evidence type="ECO:0000256" key="1">
    <source>
        <dbReference type="ARBA" id="ARBA00009013"/>
    </source>
</evidence>
<dbReference type="Proteomes" id="UP000049983">
    <property type="component" value="Unassembled WGS sequence"/>
</dbReference>
<dbReference type="GeneID" id="97667817"/>
<dbReference type="Gene3D" id="3.30.750.24">
    <property type="entry name" value="STAS domain"/>
    <property type="match status" value="1"/>
</dbReference>
<sequence>MNIEIYKENTLCIVRPTGRIDLVTLEDFEATLLDLMETSSTSLLIDMGRVTFLAGAGLGVLLAIAMRLRRQAGQLGVFGLSGRVQEVFELSGFVSVLDIHPDEVSARGEVR</sequence>
<evidence type="ECO:0000256" key="3">
    <source>
        <dbReference type="SAM" id="Phobius"/>
    </source>
</evidence>
<evidence type="ECO:0000256" key="2">
    <source>
        <dbReference type="RuleBase" id="RU003749"/>
    </source>
</evidence>
<gene>
    <name evidence="5" type="primary">btrV_1</name>
    <name evidence="5" type="ORF">LA5096_00353</name>
</gene>
<keyword evidence="6" id="KW-1185">Reference proteome</keyword>
<comment type="similarity">
    <text evidence="1 2">Belongs to the anti-sigma-factor antagonist family.</text>
</comment>
<reference evidence="6" key="1">
    <citation type="submission" date="2015-07" db="EMBL/GenBank/DDBJ databases">
        <authorList>
            <person name="Rodrigo-Torres Lidia"/>
            <person name="Arahal R.David."/>
        </authorList>
    </citation>
    <scope>NUCLEOTIDE SEQUENCE [LARGE SCALE GENOMIC DNA]</scope>
    <source>
        <strain evidence="6">CECT 5096</strain>
    </source>
</reference>
<dbReference type="Pfam" id="PF01740">
    <property type="entry name" value="STAS"/>
    <property type="match status" value="1"/>
</dbReference>
<organism evidence="5 6">
    <name type="scientific">Roseibium album</name>
    <dbReference type="NCBI Taxonomy" id="311410"/>
    <lineage>
        <taxon>Bacteria</taxon>
        <taxon>Pseudomonadati</taxon>
        <taxon>Pseudomonadota</taxon>
        <taxon>Alphaproteobacteria</taxon>
        <taxon>Hyphomicrobiales</taxon>
        <taxon>Stappiaceae</taxon>
        <taxon>Roseibium</taxon>
    </lineage>
</organism>
<dbReference type="PROSITE" id="PS50801">
    <property type="entry name" value="STAS"/>
    <property type="match status" value="1"/>
</dbReference>
<dbReference type="InterPro" id="IPR002645">
    <property type="entry name" value="STAS_dom"/>
</dbReference>
<dbReference type="GO" id="GO:0043856">
    <property type="term" value="F:anti-sigma factor antagonist activity"/>
    <property type="evidence" value="ECO:0007669"/>
    <property type="project" value="InterPro"/>
</dbReference>
<dbReference type="InterPro" id="IPR036513">
    <property type="entry name" value="STAS_dom_sf"/>
</dbReference>
<keyword evidence="3" id="KW-0812">Transmembrane</keyword>
<accession>A0A0M7AK27</accession>
<dbReference type="SUPFAM" id="SSF52091">
    <property type="entry name" value="SpoIIaa-like"/>
    <property type="match status" value="1"/>
</dbReference>
<proteinExistence type="inferred from homology"/>
<keyword evidence="3" id="KW-0472">Membrane</keyword>
<feature type="transmembrane region" description="Helical" evidence="3">
    <location>
        <begin position="43"/>
        <end position="65"/>
    </location>
</feature>
<dbReference type="AlphaFoldDB" id="A0A0M7AK27"/>
<name>A0A0M7AK27_9HYPH</name>
<feature type="domain" description="STAS" evidence="4">
    <location>
        <begin position="1"/>
        <end position="111"/>
    </location>
</feature>
<dbReference type="EMBL" id="CXWC01000001">
    <property type="protein sequence ID" value="CTQ64355.1"/>
    <property type="molecule type" value="Genomic_DNA"/>
</dbReference>
<evidence type="ECO:0000259" key="4">
    <source>
        <dbReference type="PROSITE" id="PS50801"/>
    </source>
</evidence>
<evidence type="ECO:0000313" key="6">
    <source>
        <dbReference type="Proteomes" id="UP000049983"/>
    </source>
</evidence>
<evidence type="ECO:0000313" key="5">
    <source>
        <dbReference type="EMBL" id="CTQ64355.1"/>
    </source>
</evidence>
<dbReference type="CDD" id="cd07043">
    <property type="entry name" value="STAS_anti-anti-sigma_factors"/>
    <property type="match status" value="1"/>
</dbReference>
<dbReference type="PANTHER" id="PTHR33495">
    <property type="entry name" value="ANTI-SIGMA FACTOR ANTAGONIST TM_1081-RELATED-RELATED"/>
    <property type="match status" value="1"/>
</dbReference>
<dbReference type="STRING" id="311410.LA5095_02984"/>
<dbReference type="InterPro" id="IPR003658">
    <property type="entry name" value="Anti-sigma_ant"/>
</dbReference>
<protein>
    <recommendedName>
        <fullName evidence="2">Anti-sigma factor antagonist</fullName>
    </recommendedName>
</protein>
<keyword evidence="3" id="KW-1133">Transmembrane helix</keyword>
<dbReference type="RefSeq" id="WP_055116225.1">
    <property type="nucleotide sequence ID" value="NZ_CANKXR010000007.1"/>
</dbReference>